<gene>
    <name evidence="1" type="ORF">A8C75_07435</name>
</gene>
<dbReference type="NCBIfam" id="TIGR01509">
    <property type="entry name" value="HAD-SF-IA-v3"/>
    <property type="match status" value="1"/>
</dbReference>
<name>A0A1A9EWP4_9GAMM</name>
<dbReference type="AlphaFoldDB" id="A0A1A9EWP4"/>
<dbReference type="SFLD" id="SFLDS00003">
    <property type="entry name" value="Haloacid_Dehalogenase"/>
    <property type="match status" value="1"/>
</dbReference>
<dbReference type="InterPro" id="IPR006439">
    <property type="entry name" value="HAD-SF_hydro_IA"/>
</dbReference>
<organism evidence="1 2">
    <name type="scientific">Marinobacterium aestuarii</name>
    <dbReference type="NCBI Taxonomy" id="1821621"/>
    <lineage>
        <taxon>Bacteria</taxon>
        <taxon>Pseudomonadati</taxon>
        <taxon>Pseudomonadota</taxon>
        <taxon>Gammaproteobacteria</taxon>
        <taxon>Oceanospirillales</taxon>
        <taxon>Oceanospirillaceae</taxon>
        <taxon>Marinobacterium</taxon>
    </lineage>
</organism>
<protein>
    <submittedName>
        <fullName evidence="1">HAD family hydrolase</fullName>
    </submittedName>
</protein>
<dbReference type="GO" id="GO:0016787">
    <property type="term" value="F:hydrolase activity"/>
    <property type="evidence" value="ECO:0007669"/>
    <property type="project" value="UniProtKB-KW"/>
</dbReference>
<dbReference type="PANTHER" id="PTHR43885:SF1">
    <property type="entry name" value="SUPERFAMILY HYDROLASE, PUTATIVE (AFU_ORTHOLOGUE AFUA_4G13290)-RELATED"/>
    <property type="match status" value="1"/>
</dbReference>
<dbReference type="NCBIfam" id="TIGR01549">
    <property type="entry name" value="HAD-SF-IA-v1"/>
    <property type="match status" value="1"/>
</dbReference>
<keyword evidence="2" id="KW-1185">Reference proteome</keyword>
<sequence>MELLHQCRYWVFDLDGTLTRPVHDFEHIRRELGLAPGADILATLADLPEPQRSALYVQLDDLERYYALKAAPAPGLHGLFEWLSERNCRFGILTRNTREFALLSLRAIGVEAYFDPAFVLGRDEAQPKPDPGGLQHLLSCWEIEPEDALMVGDYRYDLEAGRNAGLMTVHVDSREDRHWPELTDLRVQDLGELHALLQRTAASTVPLNT</sequence>
<accession>A0A1A9EWP4</accession>
<evidence type="ECO:0000313" key="2">
    <source>
        <dbReference type="Proteomes" id="UP000078070"/>
    </source>
</evidence>
<reference evidence="2" key="1">
    <citation type="submission" date="2016-05" db="EMBL/GenBank/DDBJ databases">
        <authorList>
            <person name="Baek K."/>
            <person name="Yang S.-J."/>
        </authorList>
    </citation>
    <scope>NUCLEOTIDE SEQUENCE [LARGE SCALE GENOMIC DNA]</scope>
    <source>
        <strain evidence="2">ST58-10</strain>
    </source>
</reference>
<dbReference type="PANTHER" id="PTHR43885">
    <property type="entry name" value="HALOACID DEHALOGENASE-LIKE HYDROLASE"/>
    <property type="match status" value="1"/>
</dbReference>
<dbReference type="EMBL" id="CP015839">
    <property type="protein sequence ID" value="ANG62336.1"/>
    <property type="molecule type" value="Genomic_DNA"/>
</dbReference>
<evidence type="ECO:0000313" key="1">
    <source>
        <dbReference type="EMBL" id="ANG62336.1"/>
    </source>
</evidence>
<dbReference type="STRING" id="1821621.A8C75_07435"/>
<dbReference type="InterPro" id="IPR036412">
    <property type="entry name" value="HAD-like_sf"/>
</dbReference>
<reference evidence="1 2" key="2">
    <citation type="journal article" date="2018" name="Int. J. Syst. Evol. Microbiol.">
        <title>Marinobacterium aestuarii sp. nov., a benzene-degrading marine bacterium isolated from estuary sediment.</title>
        <authorList>
            <person name="Bae S.S."/>
            <person name="Jung J."/>
            <person name="Chung D."/>
            <person name="Baek K."/>
        </authorList>
    </citation>
    <scope>NUCLEOTIDE SEQUENCE [LARGE SCALE GENOMIC DNA]</scope>
    <source>
        <strain evidence="1 2">ST58-10</strain>
    </source>
</reference>
<dbReference type="SFLD" id="SFLDG01129">
    <property type="entry name" value="C1.5:_HAD__Beta-PGM__Phosphata"/>
    <property type="match status" value="1"/>
</dbReference>
<dbReference type="Gene3D" id="3.40.50.1000">
    <property type="entry name" value="HAD superfamily/HAD-like"/>
    <property type="match status" value="1"/>
</dbReference>
<dbReference type="Gene3D" id="1.10.260.80">
    <property type="match status" value="1"/>
</dbReference>
<dbReference type="SUPFAM" id="SSF56784">
    <property type="entry name" value="HAD-like"/>
    <property type="match status" value="1"/>
</dbReference>
<dbReference type="Proteomes" id="UP000078070">
    <property type="component" value="Chromosome"/>
</dbReference>
<dbReference type="KEGG" id="mars:A8C75_07435"/>
<dbReference type="InterPro" id="IPR041492">
    <property type="entry name" value="HAD_2"/>
</dbReference>
<dbReference type="InterPro" id="IPR023214">
    <property type="entry name" value="HAD_sf"/>
</dbReference>
<proteinExistence type="predicted"/>
<keyword evidence="1" id="KW-0378">Hydrolase</keyword>
<dbReference type="RefSeq" id="WP_067380159.1">
    <property type="nucleotide sequence ID" value="NZ_CP015839.1"/>
</dbReference>
<dbReference type="Pfam" id="PF13419">
    <property type="entry name" value="HAD_2"/>
    <property type="match status" value="1"/>
</dbReference>